<dbReference type="InterPro" id="IPR008183">
    <property type="entry name" value="Aldose_1/G6P_1-epimerase"/>
</dbReference>
<protein>
    <recommendedName>
        <fullName evidence="4">Putative glucose-6-phosphate 1-epimerase</fullName>
        <ecNumber evidence="4">5.1.3.15</ecNumber>
    </recommendedName>
</protein>
<keyword evidence="6" id="KW-1185">Reference proteome</keyword>
<dbReference type="GO" id="GO:0030246">
    <property type="term" value="F:carbohydrate binding"/>
    <property type="evidence" value="ECO:0007669"/>
    <property type="project" value="UniProtKB-UniRule"/>
</dbReference>
<dbReference type="AlphaFoldDB" id="A0A5C9A294"/>
<accession>A0A5C9A294</accession>
<evidence type="ECO:0000256" key="1">
    <source>
        <dbReference type="ARBA" id="ARBA00001096"/>
    </source>
</evidence>
<evidence type="ECO:0000313" key="5">
    <source>
        <dbReference type="EMBL" id="TXS94124.1"/>
    </source>
</evidence>
<reference evidence="5 6" key="1">
    <citation type="submission" date="2019-08" db="EMBL/GenBank/DDBJ databases">
        <title>Parahaliea maris sp. nov., isolated from the surface seawater.</title>
        <authorList>
            <person name="Liu Y."/>
        </authorList>
    </citation>
    <scope>NUCLEOTIDE SEQUENCE [LARGE SCALE GENOMIC DNA]</scope>
    <source>
        <strain evidence="5 6">HSLHS9</strain>
    </source>
</reference>
<dbReference type="SUPFAM" id="SSF74650">
    <property type="entry name" value="Galactose mutarotase-like"/>
    <property type="match status" value="1"/>
</dbReference>
<dbReference type="PANTHER" id="PTHR11122:SF13">
    <property type="entry name" value="GLUCOSE-6-PHOSPHATE 1-EPIMERASE"/>
    <property type="match status" value="1"/>
</dbReference>
<dbReference type="PANTHER" id="PTHR11122">
    <property type="entry name" value="APOSPORY-ASSOCIATED PROTEIN C-RELATED"/>
    <property type="match status" value="1"/>
</dbReference>
<evidence type="ECO:0000256" key="3">
    <source>
        <dbReference type="ARBA" id="ARBA00023235"/>
    </source>
</evidence>
<dbReference type="InterPro" id="IPR025532">
    <property type="entry name" value="G6P_1-epimerase"/>
</dbReference>
<proteinExistence type="inferred from homology"/>
<dbReference type="Proteomes" id="UP000321039">
    <property type="component" value="Unassembled WGS sequence"/>
</dbReference>
<sequence>MRQAVLAMLEALPDGIHEREQQGFKLLLLKAAWGELVVAEQGAQVLHFRPAGQCPLLWLSDNLKPAPAAIRGGIPLCWPWFGDAPSGPAHGVARTGRWQLTVTGERADGCSLRAVPAVDLWPGLDPVVWITADRGALEISLETRNSGGESLEISQALHTYLVVSDVNLVRVQGLEGCEYLDKLRAGARASQAGELRLSGALDRIYDHNTAVEAIDPDWGRRLQIGKAGSGSTVVWNPGAGAADLVDVGMEQQKDFLCIEAANTVLDPVRLAPGECHRLATRISLEEGA</sequence>
<name>A0A5C9A294_9GAMM</name>
<dbReference type="Pfam" id="PF01263">
    <property type="entry name" value="Aldose_epim"/>
    <property type="match status" value="1"/>
</dbReference>
<dbReference type="PIRSF" id="PIRSF016020">
    <property type="entry name" value="PHexose_mutarotase"/>
    <property type="match status" value="1"/>
</dbReference>
<evidence type="ECO:0000256" key="2">
    <source>
        <dbReference type="ARBA" id="ARBA00005866"/>
    </source>
</evidence>
<dbReference type="EMBL" id="VRZA01000003">
    <property type="protein sequence ID" value="TXS94124.1"/>
    <property type="molecule type" value="Genomic_DNA"/>
</dbReference>
<dbReference type="InterPro" id="IPR011013">
    <property type="entry name" value="Gal_mutarotase_sf_dom"/>
</dbReference>
<evidence type="ECO:0000313" key="6">
    <source>
        <dbReference type="Proteomes" id="UP000321039"/>
    </source>
</evidence>
<keyword evidence="3 4" id="KW-0413">Isomerase</keyword>
<dbReference type="RefSeq" id="WP_148068466.1">
    <property type="nucleotide sequence ID" value="NZ_VRZA01000003.1"/>
</dbReference>
<dbReference type="GO" id="GO:0005975">
    <property type="term" value="P:carbohydrate metabolic process"/>
    <property type="evidence" value="ECO:0007669"/>
    <property type="project" value="InterPro"/>
</dbReference>
<dbReference type="Gene3D" id="2.70.98.10">
    <property type="match status" value="1"/>
</dbReference>
<organism evidence="5 6">
    <name type="scientific">Parahaliea maris</name>
    <dbReference type="NCBI Taxonomy" id="2716870"/>
    <lineage>
        <taxon>Bacteria</taxon>
        <taxon>Pseudomonadati</taxon>
        <taxon>Pseudomonadota</taxon>
        <taxon>Gammaproteobacteria</taxon>
        <taxon>Cellvibrionales</taxon>
        <taxon>Halieaceae</taxon>
        <taxon>Parahaliea</taxon>
    </lineage>
</organism>
<dbReference type="InterPro" id="IPR014718">
    <property type="entry name" value="GH-type_carb-bd"/>
</dbReference>
<comment type="caution">
    <text evidence="5">The sequence shown here is derived from an EMBL/GenBank/DDBJ whole genome shotgun (WGS) entry which is preliminary data.</text>
</comment>
<dbReference type="GO" id="GO:0047938">
    <property type="term" value="F:glucose-6-phosphate 1-epimerase activity"/>
    <property type="evidence" value="ECO:0007669"/>
    <property type="project" value="UniProtKB-UniRule"/>
</dbReference>
<dbReference type="EC" id="5.1.3.15" evidence="4"/>
<comment type="similarity">
    <text evidence="2 4">Belongs to the glucose-6-phosphate 1-epimerase family.</text>
</comment>
<comment type="catalytic activity">
    <reaction evidence="1">
        <text>alpha-D-glucose 6-phosphate = beta-D-glucose 6-phosphate</text>
        <dbReference type="Rhea" id="RHEA:16249"/>
        <dbReference type="ChEBI" id="CHEBI:58225"/>
        <dbReference type="ChEBI" id="CHEBI:58247"/>
        <dbReference type="EC" id="5.1.3.15"/>
    </reaction>
</comment>
<evidence type="ECO:0000256" key="4">
    <source>
        <dbReference type="PIRNR" id="PIRNR016020"/>
    </source>
</evidence>
<gene>
    <name evidence="5" type="ORF">FV139_10995</name>
</gene>
<dbReference type="CDD" id="cd09020">
    <property type="entry name" value="D-hex-6-P-epi_like"/>
    <property type="match status" value="1"/>
</dbReference>